<dbReference type="Pfam" id="PF01408">
    <property type="entry name" value="GFO_IDH_MocA"/>
    <property type="match status" value="1"/>
</dbReference>
<accession>A0A5B8UUU0</accession>
<dbReference type="Proteomes" id="UP000321479">
    <property type="component" value="Chromosome"/>
</dbReference>
<evidence type="ECO:0000313" key="6">
    <source>
        <dbReference type="Proteomes" id="UP000321479"/>
    </source>
</evidence>
<dbReference type="InterPro" id="IPR000683">
    <property type="entry name" value="Gfo/Idh/MocA-like_OxRdtase_N"/>
</dbReference>
<proteinExistence type="inferred from homology"/>
<protein>
    <submittedName>
        <fullName evidence="5">Oxidoreductase</fullName>
    </submittedName>
</protein>
<reference evidence="5 6" key="1">
    <citation type="journal article" date="2017" name="Curr. Microbiol.">
        <title>Mucilaginibacter ginsenosidivorans sp. nov., Isolated from Soil of Ginseng Field.</title>
        <authorList>
            <person name="Kim M.M."/>
            <person name="Siddiqi M.Z."/>
            <person name="Im W.T."/>
        </authorList>
    </citation>
    <scope>NUCLEOTIDE SEQUENCE [LARGE SCALE GENOMIC DNA]</scope>
    <source>
        <strain evidence="5 6">Gsoil 3017</strain>
    </source>
</reference>
<evidence type="ECO:0000259" key="3">
    <source>
        <dbReference type="Pfam" id="PF01408"/>
    </source>
</evidence>
<keyword evidence="6" id="KW-1185">Reference proteome</keyword>
<comment type="similarity">
    <text evidence="1">Belongs to the Gfo/Idh/MocA family.</text>
</comment>
<dbReference type="OrthoDB" id="9815825at2"/>
<dbReference type="InterPro" id="IPR004104">
    <property type="entry name" value="Gfo/Idh/MocA-like_OxRdtase_C"/>
</dbReference>
<dbReference type="AlphaFoldDB" id="A0A5B8UUU0"/>
<sequence length="354" mass="39080">MKKIINTGLIGFGNSGQTFFAPFIEADPGFKLASISTSDPAKAAKANEVYPNAKVVQTADDVINDPGIDLVLVGSPNTSHFDLTRKALLAGKHVLVEKPFTITSAEADELIALAKQQNRVLSVHHNRRFDSGHNTIKKVLASGVLGKLVEMEVHYDRYRLGLRPQAWREKPLPGSGIFYDLGAHLIDASLELFGKPTELTCMMTTQRPGGLEVEDNYELILWYPGLKVTLKGGMLVKEAGPVYTLYGYDGTFIKYGMDVQEEALKAGHKPTEPGWGVEPESIWGHVTRDVDGKTVTEVIPSEPGRYQDLFRNVYEAIAEGKPLIVQPEHARTTIRIIELAFQSSQEKRTVSYSD</sequence>
<dbReference type="RefSeq" id="WP_147031280.1">
    <property type="nucleotide sequence ID" value="NZ_CP042436.1"/>
</dbReference>
<dbReference type="PANTHER" id="PTHR43708">
    <property type="entry name" value="CONSERVED EXPRESSED OXIDOREDUCTASE (EUROFUNG)"/>
    <property type="match status" value="1"/>
</dbReference>
<gene>
    <name evidence="5" type="ORF">FRZ54_08925</name>
</gene>
<evidence type="ECO:0000313" key="5">
    <source>
        <dbReference type="EMBL" id="QEC62703.1"/>
    </source>
</evidence>
<dbReference type="Gene3D" id="3.40.50.720">
    <property type="entry name" value="NAD(P)-binding Rossmann-like Domain"/>
    <property type="match status" value="1"/>
</dbReference>
<dbReference type="SUPFAM" id="SSF55347">
    <property type="entry name" value="Glyceraldehyde-3-phosphate dehydrogenase-like, C-terminal domain"/>
    <property type="match status" value="1"/>
</dbReference>
<dbReference type="GO" id="GO:0016491">
    <property type="term" value="F:oxidoreductase activity"/>
    <property type="evidence" value="ECO:0007669"/>
    <property type="project" value="UniProtKB-KW"/>
</dbReference>
<feature type="domain" description="Gfo/Idh/MocA-like oxidoreductase C-terminal" evidence="4">
    <location>
        <begin position="137"/>
        <end position="350"/>
    </location>
</feature>
<dbReference type="InterPro" id="IPR051317">
    <property type="entry name" value="Gfo/Idh/MocA_oxidoreduct"/>
</dbReference>
<dbReference type="Pfam" id="PF02894">
    <property type="entry name" value="GFO_IDH_MocA_C"/>
    <property type="match status" value="1"/>
</dbReference>
<feature type="domain" description="Gfo/Idh/MocA-like oxidoreductase N-terminal" evidence="3">
    <location>
        <begin position="5"/>
        <end position="125"/>
    </location>
</feature>
<dbReference type="Gene3D" id="3.30.360.10">
    <property type="entry name" value="Dihydrodipicolinate Reductase, domain 2"/>
    <property type="match status" value="1"/>
</dbReference>
<dbReference type="GO" id="GO:0000166">
    <property type="term" value="F:nucleotide binding"/>
    <property type="evidence" value="ECO:0007669"/>
    <property type="project" value="InterPro"/>
</dbReference>
<dbReference type="KEGG" id="mgin:FRZ54_08925"/>
<name>A0A5B8UUU0_9SPHI</name>
<dbReference type="SUPFAM" id="SSF51735">
    <property type="entry name" value="NAD(P)-binding Rossmann-fold domains"/>
    <property type="match status" value="1"/>
</dbReference>
<evidence type="ECO:0000259" key="4">
    <source>
        <dbReference type="Pfam" id="PF02894"/>
    </source>
</evidence>
<keyword evidence="2" id="KW-0560">Oxidoreductase</keyword>
<dbReference type="InterPro" id="IPR036291">
    <property type="entry name" value="NAD(P)-bd_dom_sf"/>
</dbReference>
<dbReference type="PANTHER" id="PTHR43708:SF5">
    <property type="entry name" value="CONSERVED EXPRESSED OXIDOREDUCTASE (EUROFUNG)-RELATED"/>
    <property type="match status" value="1"/>
</dbReference>
<evidence type="ECO:0000256" key="2">
    <source>
        <dbReference type="ARBA" id="ARBA00023002"/>
    </source>
</evidence>
<evidence type="ECO:0000256" key="1">
    <source>
        <dbReference type="ARBA" id="ARBA00010928"/>
    </source>
</evidence>
<dbReference type="EMBL" id="CP042436">
    <property type="protein sequence ID" value="QEC62703.1"/>
    <property type="molecule type" value="Genomic_DNA"/>
</dbReference>
<organism evidence="5 6">
    <name type="scientific">Mucilaginibacter ginsenosidivorans</name>
    <dbReference type="NCBI Taxonomy" id="398053"/>
    <lineage>
        <taxon>Bacteria</taxon>
        <taxon>Pseudomonadati</taxon>
        <taxon>Bacteroidota</taxon>
        <taxon>Sphingobacteriia</taxon>
        <taxon>Sphingobacteriales</taxon>
        <taxon>Sphingobacteriaceae</taxon>
        <taxon>Mucilaginibacter</taxon>
    </lineage>
</organism>